<organism evidence="5 6">
    <name type="scientific">Oceaniferula marina</name>
    <dbReference type="NCBI Taxonomy" id="2748318"/>
    <lineage>
        <taxon>Bacteria</taxon>
        <taxon>Pseudomonadati</taxon>
        <taxon>Verrucomicrobiota</taxon>
        <taxon>Verrucomicrobiia</taxon>
        <taxon>Verrucomicrobiales</taxon>
        <taxon>Verrucomicrobiaceae</taxon>
        <taxon>Oceaniferula</taxon>
    </lineage>
</organism>
<keyword evidence="1" id="KW-0805">Transcription regulation</keyword>
<name>A0A851GKG2_9BACT</name>
<dbReference type="InterPro" id="IPR035965">
    <property type="entry name" value="PAS-like_dom_sf"/>
</dbReference>
<dbReference type="InterPro" id="IPR050204">
    <property type="entry name" value="AraC_XylS_family_regulators"/>
</dbReference>
<feature type="domain" description="HTH araC/xylS-type" evidence="4">
    <location>
        <begin position="142"/>
        <end position="240"/>
    </location>
</feature>
<dbReference type="SUPFAM" id="SSF46689">
    <property type="entry name" value="Homeodomain-like"/>
    <property type="match status" value="2"/>
</dbReference>
<dbReference type="Gene3D" id="1.10.10.60">
    <property type="entry name" value="Homeodomain-like"/>
    <property type="match status" value="1"/>
</dbReference>
<dbReference type="InterPro" id="IPR009057">
    <property type="entry name" value="Homeodomain-like_sf"/>
</dbReference>
<dbReference type="InterPro" id="IPR018062">
    <property type="entry name" value="HTH_AraC-typ_CS"/>
</dbReference>
<keyword evidence="2" id="KW-0238">DNA-binding</keyword>
<sequence>MYDVEFFQKYGLWDHQASLFDSMPGFLYFAKDTQLRIVSLNQRLANKLGLKEAKDALGKTDDELLPKTLAAAYKEDDLHVIQTGETILNKVELVTRGKGLVDWSTTTKVPLRDHSGKIRGVAGVTRPFATGTSSLDAHSELGPALNIIQKRYAETFPVSELAQAVNLSESAFTRKFKKRLHMTPKEYLRHIRVQEACHQIVQSSAPLANIAAQCGFSDQSHLNREFSKLIKETPKSYRMRFRGN</sequence>
<dbReference type="Proteomes" id="UP000557872">
    <property type="component" value="Unassembled WGS sequence"/>
</dbReference>
<keyword evidence="6" id="KW-1185">Reference proteome</keyword>
<evidence type="ECO:0000313" key="6">
    <source>
        <dbReference type="Proteomes" id="UP000557872"/>
    </source>
</evidence>
<evidence type="ECO:0000259" key="4">
    <source>
        <dbReference type="PROSITE" id="PS01124"/>
    </source>
</evidence>
<dbReference type="SMART" id="SM00342">
    <property type="entry name" value="HTH_ARAC"/>
    <property type="match status" value="1"/>
</dbReference>
<evidence type="ECO:0000313" key="5">
    <source>
        <dbReference type="EMBL" id="NWK57512.1"/>
    </source>
</evidence>
<dbReference type="SUPFAM" id="SSF55785">
    <property type="entry name" value="PYP-like sensor domain (PAS domain)"/>
    <property type="match status" value="1"/>
</dbReference>
<dbReference type="AlphaFoldDB" id="A0A851GKG2"/>
<gene>
    <name evidence="5" type="ORF">HW115_17980</name>
</gene>
<dbReference type="GO" id="GO:0003700">
    <property type="term" value="F:DNA-binding transcription factor activity"/>
    <property type="evidence" value="ECO:0007669"/>
    <property type="project" value="InterPro"/>
</dbReference>
<comment type="caution">
    <text evidence="5">The sequence shown here is derived from an EMBL/GenBank/DDBJ whole genome shotgun (WGS) entry which is preliminary data.</text>
</comment>
<proteinExistence type="predicted"/>
<dbReference type="Pfam" id="PF12833">
    <property type="entry name" value="HTH_18"/>
    <property type="match status" value="1"/>
</dbReference>
<evidence type="ECO:0000256" key="3">
    <source>
        <dbReference type="ARBA" id="ARBA00023163"/>
    </source>
</evidence>
<dbReference type="PANTHER" id="PTHR46796:SF13">
    <property type="entry name" value="HTH-TYPE TRANSCRIPTIONAL ACTIVATOR RHAS"/>
    <property type="match status" value="1"/>
</dbReference>
<accession>A0A851GKG2</accession>
<dbReference type="GO" id="GO:0043565">
    <property type="term" value="F:sequence-specific DNA binding"/>
    <property type="evidence" value="ECO:0007669"/>
    <property type="project" value="InterPro"/>
</dbReference>
<dbReference type="Pfam" id="PF08448">
    <property type="entry name" value="PAS_4"/>
    <property type="match status" value="1"/>
</dbReference>
<dbReference type="PANTHER" id="PTHR46796">
    <property type="entry name" value="HTH-TYPE TRANSCRIPTIONAL ACTIVATOR RHAS-RELATED"/>
    <property type="match status" value="1"/>
</dbReference>
<dbReference type="Gene3D" id="3.30.450.20">
    <property type="entry name" value="PAS domain"/>
    <property type="match status" value="1"/>
</dbReference>
<dbReference type="InterPro" id="IPR018060">
    <property type="entry name" value="HTH_AraC"/>
</dbReference>
<evidence type="ECO:0000256" key="1">
    <source>
        <dbReference type="ARBA" id="ARBA00023015"/>
    </source>
</evidence>
<dbReference type="RefSeq" id="WP_178934677.1">
    <property type="nucleotide sequence ID" value="NZ_JACBAZ010000013.1"/>
</dbReference>
<dbReference type="PROSITE" id="PS01124">
    <property type="entry name" value="HTH_ARAC_FAMILY_2"/>
    <property type="match status" value="1"/>
</dbReference>
<evidence type="ECO:0000256" key="2">
    <source>
        <dbReference type="ARBA" id="ARBA00023125"/>
    </source>
</evidence>
<reference evidence="5 6" key="1">
    <citation type="submission" date="2020-07" db="EMBL/GenBank/DDBJ databases">
        <title>Roseicoccus Jingziensis gen. nov., sp. nov., isolated from coastal seawater.</title>
        <authorList>
            <person name="Feng X."/>
        </authorList>
    </citation>
    <scope>NUCLEOTIDE SEQUENCE [LARGE SCALE GENOMIC DNA]</scope>
    <source>
        <strain evidence="5 6">N1E253</strain>
    </source>
</reference>
<keyword evidence="3" id="KW-0804">Transcription</keyword>
<dbReference type="EMBL" id="JACBAZ010000013">
    <property type="protein sequence ID" value="NWK57512.1"/>
    <property type="molecule type" value="Genomic_DNA"/>
</dbReference>
<protein>
    <submittedName>
        <fullName evidence="5">AraC family transcriptional regulator</fullName>
    </submittedName>
</protein>
<dbReference type="InterPro" id="IPR013656">
    <property type="entry name" value="PAS_4"/>
</dbReference>
<dbReference type="PROSITE" id="PS00041">
    <property type="entry name" value="HTH_ARAC_FAMILY_1"/>
    <property type="match status" value="1"/>
</dbReference>